<proteinExistence type="predicted"/>
<sequence>MVKSTSFFADQPLNFPGKSLVYTSIEMGQLIRLQNQNRAHKAKRVAPFPDSPFYFMIQDIFMALHYRGIMHPANLNIITSFSEGLTGSNSGAISC</sequence>
<organism evidence="1 2">
    <name type="scientific">Rufibacter tibetensis</name>
    <dbReference type="NCBI Taxonomy" id="512763"/>
    <lineage>
        <taxon>Bacteria</taxon>
        <taxon>Pseudomonadati</taxon>
        <taxon>Bacteroidota</taxon>
        <taxon>Cytophagia</taxon>
        <taxon>Cytophagales</taxon>
        <taxon>Hymenobacteraceae</taxon>
        <taxon>Rufibacter</taxon>
    </lineage>
</organism>
<keyword evidence="2" id="KW-1185">Reference proteome</keyword>
<dbReference type="Proteomes" id="UP000061382">
    <property type="component" value="Chromosome"/>
</dbReference>
<gene>
    <name evidence="1" type="ORF">DC20_05895</name>
</gene>
<evidence type="ECO:0000313" key="2">
    <source>
        <dbReference type="Proteomes" id="UP000061382"/>
    </source>
</evidence>
<dbReference type="KEGG" id="rti:DC20_05895"/>
<dbReference type="EMBL" id="CP012643">
    <property type="protein sequence ID" value="ALI98588.1"/>
    <property type="molecule type" value="Genomic_DNA"/>
</dbReference>
<protein>
    <submittedName>
        <fullName evidence="1">Uncharacterized protein</fullName>
    </submittedName>
</protein>
<accession>A0A0P0C5P8</accession>
<name>A0A0P0C5P8_9BACT</name>
<evidence type="ECO:0000313" key="1">
    <source>
        <dbReference type="EMBL" id="ALI98588.1"/>
    </source>
</evidence>
<dbReference type="AlphaFoldDB" id="A0A0P0C5P8"/>
<reference evidence="1 2" key="1">
    <citation type="submission" date="2015-08" db="EMBL/GenBank/DDBJ databases">
        <title>Complete genome sequence of Rufibacter tibetensis strain 1351t, a radiation-resistant bacterium from tibet plateau.</title>
        <authorList>
            <person name="Dai J."/>
        </authorList>
    </citation>
    <scope>NUCLEOTIDE SEQUENCE [LARGE SCALE GENOMIC DNA]</scope>
    <source>
        <strain evidence="1 2">1351</strain>
    </source>
</reference>